<dbReference type="EMBL" id="JBGQPK010000044">
    <property type="protein sequence ID" value="MFL2029871.1"/>
    <property type="molecule type" value="Genomic_DNA"/>
</dbReference>
<dbReference type="Pfam" id="PF08543">
    <property type="entry name" value="Phos_pyr_kin"/>
    <property type="match status" value="1"/>
</dbReference>
<dbReference type="InterPro" id="IPR013749">
    <property type="entry name" value="PM/HMP-P_kinase-1"/>
</dbReference>
<dbReference type="GO" id="GO:0008478">
    <property type="term" value="F:pyridoxal kinase activity"/>
    <property type="evidence" value="ECO:0007669"/>
    <property type="project" value="UniProtKB-EC"/>
</dbReference>
<name>A0ABW8UEC9_9LACO</name>
<keyword evidence="3" id="KW-0547">Nucleotide-binding</keyword>
<dbReference type="InterPro" id="IPR004625">
    <property type="entry name" value="PyrdxlKinase"/>
</dbReference>
<dbReference type="EC" id="2.7.1.35" evidence="1"/>
<feature type="domain" description="Pyridoxamine kinase/Phosphomethylpyrimidine kinase" evidence="6">
    <location>
        <begin position="81"/>
        <end position="256"/>
    </location>
</feature>
<sequence length="279" mass="30148">MTLPQQVLISQDLSCVGQVSLGVALPIVAALGLQPAVLPTALLSTHTGGFGDNTYLDLSQEMERIIGHWQTLDLRFAGLYFGYLGQAALPVIEHHLQQLAAPAAKIMLDPVMGDHGQLYRGFDQAYVGKMRHLVRRATVVTPNVTEARLLLDQAQDQQPLTAVAAAELAQAVSEQLAVPNVILTGVPLVDGQLGVFGFTQQKAWRWQTVQLPGHYFGTGDIFASVCFGLWLQGQTLQTASQHAMIFVQQAIQRTTAAATDIRFGVDYAAGLHELLATLV</sequence>
<organism evidence="7 8">
    <name type="scientific">Loigolactobacillus zhaoyuanensis</name>
    <dbReference type="NCBI Taxonomy" id="2486017"/>
    <lineage>
        <taxon>Bacteria</taxon>
        <taxon>Bacillati</taxon>
        <taxon>Bacillota</taxon>
        <taxon>Bacilli</taxon>
        <taxon>Lactobacillales</taxon>
        <taxon>Lactobacillaceae</taxon>
        <taxon>Loigolactobacillus</taxon>
    </lineage>
</organism>
<proteinExistence type="predicted"/>
<dbReference type="SUPFAM" id="SSF53613">
    <property type="entry name" value="Ribokinase-like"/>
    <property type="match status" value="1"/>
</dbReference>
<evidence type="ECO:0000313" key="7">
    <source>
        <dbReference type="EMBL" id="MFL2029871.1"/>
    </source>
</evidence>
<protein>
    <recommendedName>
        <fullName evidence="1">pyridoxal kinase</fullName>
        <ecNumber evidence="1">2.7.1.35</ecNumber>
    </recommendedName>
</protein>
<keyword evidence="5" id="KW-0067">ATP-binding</keyword>
<dbReference type="RefSeq" id="WP_125549550.1">
    <property type="nucleotide sequence ID" value="NZ_JBGQPK010000044.1"/>
</dbReference>
<evidence type="ECO:0000256" key="5">
    <source>
        <dbReference type="ARBA" id="ARBA00022840"/>
    </source>
</evidence>
<evidence type="ECO:0000256" key="2">
    <source>
        <dbReference type="ARBA" id="ARBA00022679"/>
    </source>
</evidence>
<dbReference type="NCBIfam" id="NF005491">
    <property type="entry name" value="PRK07105.1"/>
    <property type="match status" value="1"/>
</dbReference>
<dbReference type="InterPro" id="IPR029056">
    <property type="entry name" value="Ribokinase-like"/>
</dbReference>
<gene>
    <name evidence="7" type="ORF">ACEN34_09605</name>
</gene>
<evidence type="ECO:0000256" key="3">
    <source>
        <dbReference type="ARBA" id="ARBA00022741"/>
    </source>
</evidence>
<evidence type="ECO:0000313" key="8">
    <source>
        <dbReference type="Proteomes" id="UP001625389"/>
    </source>
</evidence>
<keyword evidence="4 7" id="KW-0418">Kinase</keyword>
<keyword evidence="8" id="KW-1185">Reference proteome</keyword>
<evidence type="ECO:0000256" key="1">
    <source>
        <dbReference type="ARBA" id="ARBA00012104"/>
    </source>
</evidence>
<dbReference type="PANTHER" id="PTHR10534">
    <property type="entry name" value="PYRIDOXAL KINASE"/>
    <property type="match status" value="1"/>
</dbReference>
<dbReference type="Proteomes" id="UP001625389">
    <property type="component" value="Unassembled WGS sequence"/>
</dbReference>
<evidence type="ECO:0000256" key="4">
    <source>
        <dbReference type="ARBA" id="ARBA00022777"/>
    </source>
</evidence>
<reference evidence="7 8" key="1">
    <citation type="submission" date="2024-08" db="EMBL/GenBank/DDBJ databases">
        <authorList>
            <person name="Arias E."/>
        </authorList>
    </citation>
    <scope>NUCLEOTIDE SEQUENCE [LARGE SCALE GENOMIC DNA]</scope>
    <source>
        <strain evidence="7 8">FAM 25317</strain>
    </source>
</reference>
<comment type="caution">
    <text evidence="7">The sequence shown here is derived from an EMBL/GenBank/DDBJ whole genome shotgun (WGS) entry which is preliminary data.</text>
</comment>
<keyword evidence="2 7" id="KW-0808">Transferase</keyword>
<accession>A0ABW8UEC9</accession>
<dbReference type="Gene3D" id="3.40.1190.20">
    <property type="match status" value="1"/>
</dbReference>
<evidence type="ECO:0000259" key="6">
    <source>
        <dbReference type="Pfam" id="PF08543"/>
    </source>
</evidence>
<dbReference type="PANTHER" id="PTHR10534:SF2">
    <property type="entry name" value="PYRIDOXAL KINASE"/>
    <property type="match status" value="1"/>
</dbReference>